<feature type="transmembrane region" description="Helical" evidence="1">
    <location>
        <begin position="44"/>
        <end position="64"/>
    </location>
</feature>
<dbReference type="OrthoDB" id="5514856at2759"/>
<comment type="caution">
    <text evidence="2">The sequence shown here is derived from an EMBL/GenBank/DDBJ whole genome shotgun (WGS) entry which is preliminary data.</text>
</comment>
<keyword evidence="3" id="KW-1185">Reference proteome</keyword>
<organism evidence="2 3">
    <name type="scientific">Antrodiella citrinella</name>
    <dbReference type="NCBI Taxonomy" id="2447956"/>
    <lineage>
        <taxon>Eukaryota</taxon>
        <taxon>Fungi</taxon>
        <taxon>Dikarya</taxon>
        <taxon>Basidiomycota</taxon>
        <taxon>Agaricomycotina</taxon>
        <taxon>Agaricomycetes</taxon>
        <taxon>Polyporales</taxon>
        <taxon>Steccherinaceae</taxon>
        <taxon>Antrodiella</taxon>
    </lineage>
</organism>
<keyword evidence="1" id="KW-0472">Membrane</keyword>
<keyword evidence="1" id="KW-1133">Transmembrane helix</keyword>
<accession>A0A4S4MLS1</accession>
<dbReference type="Proteomes" id="UP000308730">
    <property type="component" value="Unassembled WGS sequence"/>
</dbReference>
<protein>
    <submittedName>
        <fullName evidence="2">Uncharacterized protein</fullName>
    </submittedName>
</protein>
<sequence>MARRSAPPHSGPAYYSAPTRKIADPNESAFSEFMREQIWAPEKLPGNVNIVAGLAVFFGGIFAMRTWGELMVPA</sequence>
<evidence type="ECO:0000313" key="3">
    <source>
        <dbReference type="Proteomes" id="UP000308730"/>
    </source>
</evidence>
<dbReference type="AlphaFoldDB" id="A0A4S4MLS1"/>
<proteinExistence type="predicted"/>
<dbReference type="EMBL" id="SGPM01000304">
    <property type="protein sequence ID" value="THH26846.1"/>
    <property type="molecule type" value="Genomic_DNA"/>
</dbReference>
<evidence type="ECO:0000256" key="1">
    <source>
        <dbReference type="SAM" id="Phobius"/>
    </source>
</evidence>
<keyword evidence="1" id="KW-0812">Transmembrane</keyword>
<name>A0A4S4MLS1_9APHY</name>
<reference evidence="2 3" key="1">
    <citation type="submission" date="2019-02" db="EMBL/GenBank/DDBJ databases">
        <title>Genome sequencing of the rare red list fungi Antrodiella citrinella (Flaviporus citrinellus).</title>
        <authorList>
            <person name="Buettner E."/>
            <person name="Kellner H."/>
        </authorList>
    </citation>
    <scope>NUCLEOTIDE SEQUENCE [LARGE SCALE GENOMIC DNA]</scope>
    <source>
        <strain evidence="2 3">DSM 108506</strain>
    </source>
</reference>
<gene>
    <name evidence="2" type="ORF">EUX98_g7339</name>
</gene>
<evidence type="ECO:0000313" key="2">
    <source>
        <dbReference type="EMBL" id="THH26846.1"/>
    </source>
</evidence>